<organism evidence="1 2">
    <name type="scientific">Arthrobacter terricola</name>
    <dbReference type="NCBI Taxonomy" id="2547396"/>
    <lineage>
        <taxon>Bacteria</taxon>
        <taxon>Bacillati</taxon>
        <taxon>Actinomycetota</taxon>
        <taxon>Actinomycetes</taxon>
        <taxon>Micrococcales</taxon>
        <taxon>Micrococcaceae</taxon>
        <taxon>Arthrobacter</taxon>
    </lineage>
</organism>
<name>A0A4R5KQ38_9MICC</name>
<dbReference type="AlphaFoldDB" id="A0A4R5KQ38"/>
<dbReference type="Proteomes" id="UP000295511">
    <property type="component" value="Unassembled WGS sequence"/>
</dbReference>
<comment type="caution">
    <text evidence="1">The sequence shown here is derived from an EMBL/GenBank/DDBJ whole genome shotgun (WGS) entry which is preliminary data.</text>
</comment>
<sequence>MPVIQFYETVPAADGSSVPAVGRFQFTPSGSVINGTQEVLAKPFTAALDGTGRMSVNLAATTSNWAWRVDMDIRGVPPQTVYVSVLSSDTQWANLTRVDPHSLTAIPAFLPPPWVANINIDGGTASG</sequence>
<gene>
    <name evidence="1" type="ORF">E1809_08985</name>
</gene>
<reference evidence="1 2" key="1">
    <citation type="submission" date="2019-03" db="EMBL/GenBank/DDBJ databases">
        <title>Whole genome sequence of Arthrobacter sp JH1-1.</title>
        <authorList>
            <person name="Trinh H.N."/>
        </authorList>
    </citation>
    <scope>NUCLEOTIDE SEQUENCE [LARGE SCALE GENOMIC DNA]</scope>
    <source>
        <strain evidence="1 2">JH1-1</strain>
    </source>
</reference>
<dbReference type="RefSeq" id="WP_133203896.1">
    <property type="nucleotide sequence ID" value="NZ_SMRU01000009.1"/>
</dbReference>
<proteinExistence type="predicted"/>
<accession>A0A4R5KQ38</accession>
<keyword evidence="2" id="KW-1185">Reference proteome</keyword>
<protein>
    <submittedName>
        <fullName evidence="1">Uncharacterized protein</fullName>
    </submittedName>
</protein>
<dbReference type="EMBL" id="SMRU01000009">
    <property type="protein sequence ID" value="TDF96847.1"/>
    <property type="molecule type" value="Genomic_DNA"/>
</dbReference>
<evidence type="ECO:0000313" key="1">
    <source>
        <dbReference type="EMBL" id="TDF96847.1"/>
    </source>
</evidence>
<evidence type="ECO:0000313" key="2">
    <source>
        <dbReference type="Proteomes" id="UP000295511"/>
    </source>
</evidence>